<keyword evidence="5" id="KW-0963">Cytoplasm</keyword>
<keyword evidence="4 5" id="KW-0949">S-adenosyl-L-methionine</keyword>
<dbReference type="GO" id="GO:0002128">
    <property type="term" value="P:tRNA nucleoside ribose methylation"/>
    <property type="evidence" value="ECO:0007669"/>
    <property type="project" value="TreeGrafter"/>
</dbReference>
<evidence type="ECO:0000259" key="6">
    <source>
        <dbReference type="Pfam" id="PF00588"/>
    </source>
</evidence>
<comment type="subunit">
    <text evidence="5">Homodimer.</text>
</comment>
<dbReference type="PIRSF" id="PIRSF004808">
    <property type="entry name" value="LasT"/>
    <property type="match status" value="1"/>
</dbReference>
<keyword evidence="5" id="KW-0819">tRNA processing</keyword>
<dbReference type="PANTHER" id="PTHR42786">
    <property type="entry name" value="TRNA/RRNA METHYLTRANSFERASE"/>
    <property type="match status" value="1"/>
</dbReference>
<evidence type="ECO:0000256" key="5">
    <source>
        <dbReference type="RuleBase" id="RU362024"/>
    </source>
</evidence>
<gene>
    <name evidence="5" type="primary">trmJ</name>
    <name evidence="7" type="ORF">SAMN06297382_2504</name>
</gene>
<dbReference type="EMBL" id="FZQA01000006">
    <property type="protein sequence ID" value="SNT74913.1"/>
    <property type="molecule type" value="Genomic_DNA"/>
</dbReference>
<sequence length="259" mass="27257">MAQASRTSRRDGRGALRPAPAFVLVEPQLGENIGAAARAMLNFGAAQLRLVAPRDGWPNPAAAATASGADVVIERAQVFGRLEEALADCNYVLATTARPREILLPVLSPEEAAAALKARIDAGARCAVMFGRERSGLLNDEVARADAIVSIPVNPSFASLNLAQAVAVLAYEWAKADGREGFASGLEEAVPATRAALEGLLDQLIGALDAAGYFFPPEKRPVMERNLRAAFTRAGFAEGEIRTLRGVVKALAGGPRKEC</sequence>
<keyword evidence="2 5" id="KW-0489">Methyltransferase</keyword>
<dbReference type="InterPro" id="IPR029026">
    <property type="entry name" value="tRNA_m1G_MTases_N"/>
</dbReference>
<dbReference type="Pfam" id="PF00588">
    <property type="entry name" value="SpoU_methylase"/>
    <property type="match status" value="1"/>
</dbReference>
<dbReference type="EC" id="2.1.1.200" evidence="5"/>
<proteinExistence type="inferred from homology"/>
<dbReference type="GO" id="GO:0003723">
    <property type="term" value="F:RNA binding"/>
    <property type="evidence" value="ECO:0007669"/>
    <property type="project" value="InterPro"/>
</dbReference>
<evidence type="ECO:0000256" key="1">
    <source>
        <dbReference type="ARBA" id="ARBA00007228"/>
    </source>
</evidence>
<dbReference type="PANTHER" id="PTHR42786:SF7">
    <property type="entry name" value="TRNA_RRNA METHYLTRANSFERASE SPOU TYPE DOMAIN-CONTAINING PROTEIN"/>
    <property type="match status" value="1"/>
</dbReference>
<dbReference type="Gene3D" id="1.10.8.590">
    <property type="match status" value="1"/>
</dbReference>
<protein>
    <recommendedName>
        <fullName evidence="5">tRNA (cytidine/uridine-2'-O-)-methyltransferase TrmJ</fullName>
        <ecNumber evidence="5">2.1.1.200</ecNumber>
    </recommendedName>
    <alternativeName>
        <fullName evidence="5">tRNA (cytidine(32)/uridine(32)-2'-O)-methyltransferase</fullName>
    </alternativeName>
    <alternativeName>
        <fullName evidence="5">tRNA Cm32/Um32 methyltransferase</fullName>
    </alternativeName>
</protein>
<comment type="similarity">
    <text evidence="1">Belongs to the class IV-like SAM-binding methyltransferase superfamily. RNA methyltransferase TrmH family.</text>
</comment>
<dbReference type="AlphaFoldDB" id="A0A239PY14"/>
<dbReference type="InterPro" id="IPR004384">
    <property type="entry name" value="RNA_MeTrfase_TrmJ/LasT"/>
</dbReference>
<dbReference type="NCBIfam" id="TIGR00050">
    <property type="entry name" value="rRNA_methyl_1"/>
    <property type="match status" value="1"/>
</dbReference>
<accession>A0A239PY14</accession>
<dbReference type="OrthoDB" id="9806346at2"/>
<evidence type="ECO:0000256" key="3">
    <source>
        <dbReference type="ARBA" id="ARBA00022679"/>
    </source>
</evidence>
<feature type="domain" description="tRNA/rRNA methyltransferase SpoU type" evidence="6">
    <location>
        <begin position="22"/>
        <end position="171"/>
    </location>
</feature>
<organism evidence="7 8">
    <name type="scientific">Amphiplicatus metriothermophilus</name>
    <dbReference type="NCBI Taxonomy" id="1519374"/>
    <lineage>
        <taxon>Bacteria</taxon>
        <taxon>Pseudomonadati</taxon>
        <taxon>Pseudomonadota</taxon>
        <taxon>Alphaproteobacteria</taxon>
        <taxon>Parvularculales</taxon>
        <taxon>Parvularculaceae</taxon>
        <taxon>Amphiplicatus</taxon>
    </lineage>
</organism>
<comment type="subcellular location">
    <subcellularLocation>
        <location evidence="5">Cytoplasm</location>
    </subcellularLocation>
</comment>
<dbReference type="GO" id="GO:0106339">
    <property type="term" value="F:tRNA (cytidine(32)-2'-O)-methyltransferase activity"/>
    <property type="evidence" value="ECO:0007669"/>
    <property type="project" value="RHEA"/>
</dbReference>
<evidence type="ECO:0000256" key="4">
    <source>
        <dbReference type="ARBA" id="ARBA00022691"/>
    </source>
</evidence>
<dbReference type="GO" id="GO:0160206">
    <property type="term" value="F:tRNA (cytidine(32)/uridine(32)-2'-O)-methyltransferase activity"/>
    <property type="evidence" value="ECO:0007669"/>
    <property type="project" value="UniProtKB-EC"/>
</dbReference>
<dbReference type="RefSeq" id="WP_089412934.1">
    <property type="nucleotide sequence ID" value="NZ_FZQA01000006.1"/>
</dbReference>
<keyword evidence="3 7" id="KW-0808">Transferase</keyword>
<evidence type="ECO:0000313" key="8">
    <source>
        <dbReference type="Proteomes" id="UP000198346"/>
    </source>
</evidence>
<reference evidence="7 8" key="1">
    <citation type="submission" date="2017-07" db="EMBL/GenBank/DDBJ databases">
        <authorList>
            <person name="Sun Z.S."/>
            <person name="Albrecht U."/>
            <person name="Echele G."/>
            <person name="Lee C.C."/>
        </authorList>
    </citation>
    <scope>NUCLEOTIDE SEQUENCE [LARGE SCALE GENOMIC DNA]</scope>
    <source>
        <strain evidence="7 8">CGMCC 1.12710</strain>
    </source>
</reference>
<dbReference type="GO" id="GO:0005829">
    <property type="term" value="C:cytosol"/>
    <property type="evidence" value="ECO:0007669"/>
    <property type="project" value="TreeGrafter"/>
</dbReference>
<comment type="catalytic activity">
    <reaction evidence="5">
        <text>uridine(32) in tRNA + S-adenosyl-L-methionine = 2'-O-methyluridine(32) in tRNA + S-adenosyl-L-homocysteine + H(+)</text>
        <dbReference type="Rhea" id="RHEA:42936"/>
        <dbReference type="Rhea" id="RHEA-COMP:10107"/>
        <dbReference type="Rhea" id="RHEA-COMP:10290"/>
        <dbReference type="ChEBI" id="CHEBI:15378"/>
        <dbReference type="ChEBI" id="CHEBI:57856"/>
        <dbReference type="ChEBI" id="CHEBI:59789"/>
        <dbReference type="ChEBI" id="CHEBI:65315"/>
        <dbReference type="ChEBI" id="CHEBI:74478"/>
        <dbReference type="EC" id="2.1.1.200"/>
    </reaction>
</comment>
<comment type="catalytic activity">
    <reaction evidence="5">
        <text>cytidine(32) in tRNA + S-adenosyl-L-methionine = 2'-O-methylcytidine(32) in tRNA + S-adenosyl-L-homocysteine + H(+)</text>
        <dbReference type="Rhea" id="RHEA:42932"/>
        <dbReference type="Rhea" id="RHEA-COMP:10288"/>
        <dbReference type="Rhea" id="RHEA-COMP:10289"/>
        <dbReference type="ChEBI" id="CHEBI:15378"/>
        <dbReference type="ChEBI" id="CHEBI:57856"/>
        <dbReference type="ChEBI" id="CHEBI:59789"/>
        <dbReference type="ChEBI" id="CHEBI:74495"/>
        <dbReference type="ChEBI" id="CHEBI:82748"/>
        <dbReference type="EC" id="2.1.1.200"/>
    </reaction>
</comment>
<comment type="function">
    <text evidence="5">Catalyzes the formation of 2'O-methylated cytidine (Cm32) or 2'O-methylated uridine (Um32) at position 32 in tRNA.</text>
</comment>
<dbReference type="InterPro" id="IPR001537">
    <property type="entry name" value="SpoU_MeTrfase"/>
</dbReference>
<dbReference type="Proteomes" id="UP000198346">
    <property type="component" value="Unassembled WGS sequence"/>
</dbReference>
<name>A0A239PY14_9PROT</name>
<evidence type="ECO:0000256" key="2">
    <source>
        <dbReference type="ARBA" id="ARBA00022603"/>
    </source>
</evidence>
<dbReference type="Gene3D" id="3.40.1280.10">
    <property type="match status" value="1"/>
</dbReference>
<dbReference type="InterPro" id="IPR029028">
    <property type="entry name" value="Alpha/beta_knot_MTases"/>
</dbReference>
<keyword evidence="8" id="KW-1185">Reference proteome</keyword>
<dbReference type="SUPFAM" id="SSF75217">
    <property type="entry name" value="alpha/beta knot"/>
    <property type="match status" value="1"/>
</dbReference>
<evidence type="ECO:0000313" key="7">
    <source>
        <dbReference type="EMBL" id="SNT74913.1"/>
    </source>
</evidence>
<dbReference type="CDD" id="cd18093">
    <property type="entry name" value="SpoU-like_TrmJ"/>
    <property type="match status" value="1"/>
</dbReference>